<keyword evidence="13" id="KW-1185">Reference proteome</keyword>
<feature type="domain" description="Trypanosome variant surface glycoprotein B-type N-terminal" evidence="11">
    <location>
        <begin position="88"/>
        <end position="183"/>
    </location>
</feature>
<evidence type="ECO:0000256" key="7">
    <source>
        <dbReference type="ARBA" id="ARBA00023180"/>
    </source>
</evidence>
<protein>
    <submittedName>
        <fullName evidence="12">WGS project CAEQ00000000 data, annotated contig 1365</fullName>
    </submittedName>
</protein>
<proteinExistence type="predicted"/>
<evidence type="ECO:0000256" key="5">
    <source>
        <dbReference type="ARBA" id="ARBA00022729"/>
    </source>
</evidence>
<feature type="non-terminal residue" evidence="12">
    <location>
        <position position="183"/>
    </location>
</feature>
<evidence type="ECO:0000256" key="6">
    <source>
        <dbReference type="ARBA" id="ARBA00023136"/>
    </source>
</evidence>
<feature type="region of interest" description="Disordered" evidence="9">
    <location>
        <begin position="162"/>
        <end position="183"/>
    </location>
</feature>
<evidence type="ECO:0000259" key="11">
    <source>
        <dbReference type="Pfam" id="PF13206"/>
    </source>
</evidence>
<accession>F9W5S2</accession>
<evidence type="ECO:0000256" key="4">
    <source>
        <dbReference type="ARBA" id="ARBA00022622"/>
    </source>
</evidence>
<reference evidence="12 13" key="2">
    <citation type="journal article" date="2012" name="Proc. Natl. Acad. Sci. U.S.A.">
        <title>Antigenic diversity is generated by distinct evolutionary mechanisms in African trypanosome species.</title>
        <authorList>
            <person name="Jackson A.P."/>
            <person name="Berry A."/>
            <person name="Aslett M."/>
            <person name="Allison H.C."/>
            <person name="Burton P."/>
            <person name="Vavrova-Anderson J."/>
            <person name="Brown R."/>
            <person name="Browne H."/>
            <person name="Corton N."/>
            <person name="Hauser H."/>
            <person name="Gamble J."/>
            <person name="Gilderthorp R."/>
            <person name="Marcello L."/>
            <person name="McQuillan J."/>
            <person name="Otto T.D."/>
            <person name="Quail M.A."/>
            <person name="Sanders M.J."/>
            <person name="van Tonder A."/>
            <person name="Ginger M.L."/>
            <person name="Field M.C."/>
            <person name="Barry J.D."/>
            <person name="Hertz-Fowler C."/>
            <person name="Berriman M."/>
        </authorList>
    </citation>
    <scope>NUCLEOTIDE SEQUENCE [LARGE SCALE GENOMIC DNA]</scope>
    <source>
        <strain evidence="12 13">IL3000</strain>
    </source>
</reference>
<dbReference type="AlphaFoldDB" id="F9W5S2"/>
<keyword evidence="7" id="KW-0325">Glycoprotein</keyword>
<dbReference type="Proteomes" id="UP000000702">
    <property type="component" value="Unassembled WGS sequence"/>
</dbReference>
<dbReference type="InterPro" id="IPR025932">
    <property type="entry name" value="Trypano_VSG_B_N_dom"/>
</dbReference>
<comment type="function">
    <text evidence="1">VSG forms a coat on the surface of the parasite. The trypanosome evades the immune response of the host by expressing a series of antigenically distinct VSGs from an estimated 1000 VSG genes.</text>
</comment>
<organism evidence="12 13">
    <name type="scientific">Trypanosoma congolense (strain IL3000)</name>
    <dbReference type="NCBI Taxonomy" id="1068625"/>
    <lineage>
        <taxon>Eukaryota</taxon>
        <taxon>Discoba</taxon>
        <taxon>Euglenozoa</taxon>
        <taxon>Kinetoplastea</taxon>
        <taxon>Metakinetoplastina</taxon>
        <taxon>Trypanosomatida</taxon>
        <taxon>Trypanosomatidae</taxon>
        <taxon>Trypanosoma</taxon>
        <taxon>Nannomonas</taxon>
    </lineage>
</organism>
<evidence type="ECO:0000256" key="2">
    <source>
        <dbReference type="ARBA" id="ARBA00004609"/>
    </source>
</evidence>
<keyword evidence="8" id="KW-0449">Lipoprotein</keyword>
<evidence type="ECO:0000256" key="1">
    <source>
        <dbReference type="ARBA" id="ARBA00002523"/>
    </source>
</evidence>
<feature type="chain" id="PRO_5003389827" evidence="10">
    <location>
        <begin position="20"/>
        <end position="183"/>
    </location>
</feature>
<evidence type="ECO:0000256" key="9">
    <source>
        <dbReference type="SAM" id="MobiDB-lite"/>
    </source>
</evidence>
<keyword evidence="4" id="KW-0336">GPI-anchor</keyword>
<dbReference type="GO" id="GO:0098552">
    <property type="term" value="C:side of membrane"/>
    <property type="evidence" value="ECO:0007669"/>
    <property type="project" value="UniProtKB-KW"/>
</dbReference>
<keyword evidence="6" id="KW-0472">Membrane</keyword>
<evidence type="ECO:0000313" key="12">
    <source>
        <dbReference type="EMBL" id="CCD12525.1"/>
    </source>
</evidence>
<comment type="subcellular location">
    <subcellularLocation>
        <location evidence="2">Cell membrane</location>
        <topology evidence="2">Lipid-anchor</topology>
        <topology evidence="2">GPI-anchor</topology>
    </subcellularLocation>
</comment>
<gene>
    <name evidence="12" type="ORF">TCIL3000_0_33970</name>
</gene>
<evidence type="ECO:0000256" key="8">
    <source>
        <dbReference type="ARBA" id="ARBA00023288"/>
    </source>
</evidence>
<dbReference type="VEuPathDB" id="TriTrypDB:TcIL3000_0_33970"/>
<reference evidence="13" key="1">
    <citation type="submission" date="2011-07" db="EMBL/GenBank/DDBJ databases">
        <title>Divergent evolution of antigenic variation in African trypanosomes.</title>
        <authorList>
            <person name="Jackson A.P."/>
            <person name="Berry A."/>
            <person name="Allison H.C."/>
            <person name="Burton P."/>
            <person name="Anderson J."/>
            <person name="Aslett M."/>
            <person name="Brown R."/>
            <person name="Corton N."/>
            <person name="Harris D."/>
            <person name="Hauser H."/>
            <person name="Gamble J."/>
            <person name="Gilderthorp R."/>
            <person name="McQuillan J."/>
            <person name="Quail M.A."/>
            <person name="Sanders M."/>
            <person name="Van Tonder A."/>
            <person name="Ginger M.L."/>
            <person name="Donelson J.E."/>
            <person name="Field M.C."/>
            <person name="Barry J.D."/>
            <person name="Berriman M."/>
            <person name="Hertz-Fowler C."/>
        </authorList>
    </citation>
    <scope>NUCLEOTIDE SEQUENCE [LARGE SCALE GENOMIC DNA]</scope>
    <source>
        <strain evidence="13">IL3000</strain>
    </source>
</reference>
<evidence type="ECO:0000256" key="10">
    <source>
        <dbReference type="SAM" id="SignalP"/>
    </source>
</evidence>
<name>F9W5S2_TRYCI</name>
<evidence type="ECO:0000256" key="3">
    <source>
        <dbReference type="ARBA" id="ARBA00022475"/>
    </source>
</evidence>
<sequence>MACFVNGITIFVLVGSVVSGQLEIDRDDNIEPFSLLCRIYNVAKNPPINHIDLEEPFKIVQEITDLNASLVNDKRYNETEMGNGVEAKTNSASTKESVVAQLSLNQITQRAHKILEDIEKLNAEEKIEEVKAEFNKVIFGENGNESDLCRATVKDVGNRATACGNPGDGNKGNSAGNNLAVDF</sequence>
<dbReference type="GO" id="GO:0005886">
    <property type="term" value="C:plasma membrane"/>
    <property type="evidence" value="ECO:0007669"/>
    <property type="project" value="UniProtKB-SubCell"/>
</dbReference>
<dbReference type="Pfam" id="PF13206">
    <property type="entry name" value="VSG_B"/>
    <property type="match status" value="1"/>
</dbReference>
<keyword evidence="3" id="KW-1003">Cell membrane</keyword>
<feature type="signal peptide" evidence="10">
    <location>
        <begin position="1"/>
        <end position="19"/>
    </location>
</feature>
<dbReference type="EMBL" id="CAEQ01000757">
    <property type="protein sequence ID" value="CCD12525.1"/>
    <property type="molecule type" value="Genomic_DNA"/>
</dbReference>
<evidence type="ECO:0000313" key="13">
    <source>
        <dbReference type="Proteomes" id="UP000000702"/>
    </source>
</evidence>
<keyword evidence="5 10" id="KW-0732">Signal</keyword>
<comment type="caution">
    <text evidence="12">The sequence shown here is derived from an EMBL/GenBank/DDBJ whole genome shotgun (WGS) entry which is preliminary data.</text>
</comment>